<gene>
    <name evidence="1" type="ORF">RINTU1_18640</name>
</gene>
<evidence type="ECO:0000313" key="1">
    <source>
        <dbReference type="EMBL" id="GFN46333.1"/>
    </source>
</evidence>
<dbReference type="Proteomes" id="UP000504714">
    <property type="component" value="Unassembled WGS sequence"/>
</dbReference>
<accession>A0A6L2ZNF0</accession>
<protein>
    <submittedName>
        <fullName evidence="1">Uncharacterized protein</fullName>
    </submittedName>
</protein>
<comment type="caution">
    <text evidence="1">The sequence shown here is derived from an EMBL/GenBank/DDBJ whole genome shotgun (WGS) entry which is preliminary data.</text>
</comment>
<evidence type="ECO:0000313" key="2">
    <source>
        <dbReference type="Proteomes" id="UP000504714"/>
    </source>
</evidence>
<dbReference type="EMBL" id="BLXO01000003">
    <property type="protein sequence ID" value="GFN46333.1"/>
    <property type="molecule type" value="Genomic_DNA"/>
</dbReference>
<reference evidence="1 2" key="1">
    <citation type="submission" date="2020-06" db="EMBL/GenBank/DDBJ databases">
        <title>The genome sequence of Candidatus Regiella insecticola strain Tut.</title>
        <authorList>
            <person name="Nikoh N."/>
            <person name="Tsuchida T."/>
            <person name="Koga R."/>
            <person name="Oshima K."/>
            <person name="Hattori M."/>
            <person name="Fukatsu T."/>
        </authorList>
    </citation>
    <scope>NUCLEOTIDE SEQUENCE [LARGE SCALE GENOMIC DNA]</scope>
    <source>
        <strain evidence="1 2">Tut</strain>
    </source>
</reference>
<sequence>MHLDTCESYTPWGSSQILQLSGIGLASAKIGIENNNIDNIFKEIFIFFI</sequence>
<proteinExistence type="predicted"/>
<organism evidence="1 2">
    <name type="scientific">Candidatus Regiella insecticola</name>
    <dbReference type="NCBI Taxonomy" id="138073"/>
    <lineage>
        <taxon>Bacteria</taxon>
        <taxon>Pseudomonadati</taxon>
        <taxon>Pseudomonadota</taxon>
        <taxon>Gammaproteobacteria</taxon>
        <taxon>Enterobacterales</taxon>
        <taxon>Enterobacteriaceae</taxon>
        <taxon>aphid secondary symbionts</taxon>
        <taxon>Candidatus Regiella</taxon>
    </lineage>
</organism>
<name>A0A6L2ZNF0_9ENTR</name>
<dbReference type="AlphaFoldDB" id="A0A6L2ZNF0"/>